<dbReference type="RefSeq" id="WP_023482649.1">
    <property type="nucleotide sequence ID" value="NZ_CP019794.1"/>
</dbReference>
<dbReference type="GO" id="GO:0009234">
    <property type="term" value="P:menaquinone biosynthetic process"/>
    <property type="evidence" value="ECO:0007669"/>
    <property type="project" value="UniProtKB-UniRule"/>
</dbReference>
<comment type="function">
    <text evidence="4">Catalyzes the dehydration of chorismate into 3-[(1-carboxyvinyl)oxy]benzoate, a step in the biosynthesis of menaquinone (MK, vitamin K2).</text>
</comment>
<comment type="pathway">
    <text evidence="1 4">Quinol/quinone metabolism; menaquinone biosynthesis.</text>
</comment>
<keyword evidence="2 4" id="KW-0474">Menaquinone biosynthesis</keyword>
<dbReference type="GeneID" id="64218373"/>
<dbReference type="InterPro" id="IPR030868">
    <property type="entry name" value="MqnA"/>
</dbReference>
<proteinExistence type="inferred from homology"/>
<dbReference type="UniPathway" id="UPA00079"/>
<evidence type="ECO:0000256" key="2">
    <source>
        <dbReference type="ARBA" id="ARBA00022428"/>
    </source>
</evidence>
<evidence type="ECO:0000313" key="5">
    <source>
        <dbReference type="EMBL" id="ARF69643.1"/>
    </source>
</evidence>
<comment type="catalytic activity">
    <reaction evidence="4">
        <text>chorismate = 3-[(1-carboxyvinyl)-oxy]benzoate + H2O</text>
        <dbReference type="Rhea" id="RHEA:40051"/>
        <dbReference type="ChEBI" id="CHEBI:15377"/>
        <dbReference type="ChEBI" id="CHEBI:29748"/>
        <dbReference type="ChEBI" id="CHEBI:76981"/>
        <dbReference type="EC" id="4.2.1.151"/>
    </reaction>
</comment>
<evidence type="ECO:0000313" key="6">
    <source>
        <dbReference type="Proteomes" id="UP000192727"/>
    </source>
</evidence>
<dbReference type="EMBL" id="CP020557">
    <property type="protein sequence ID" value="ARF69643.1"/>
    <property type="molecule type" value="Genomic_DNA"/>
</dbReference>
<evidence type="ECO:0000256" key="3">
    <source>
        <dbReference type="ARBA" id="ARBA00023239"/>
    </source>
</evidence>
<dbReference type="CDD" id="cd13634">
    <property type="entry name" value="PBP2_Sco4506"/>
    <property type="match status" value="1"/>
</dbReference>
<dbReference type="HAMAP" id="MF_00995">
    <property type="entry name" value="MqnA"/>
    <property type="match status" value="1"/>
</dbReference>
<accession>A0A1V0UWQ1</accession>
<sequence length="280" mass="32287">MNTNIEPLRIGRIDYTNVWPVYHYFPSSSLKDKVSIIRKVPAELNQALKEGTVDVSTVSSFTYGESFEDCVLLPDLSVSADGEVKSILLFHKKPLEEIRNGRIALTRTSATSVNLLKIIFETFLGGNPHYSITDPFLEEMMQDHDAALLIGDSAIRASWEQHGYTVTDLGQEWKKRTGHGMTFAVWAVRKDAVTRYPELIQEVYQAFKNSRKMALEDPLSMIRDAKQLIGGSEEYWMGYFQNLVYEFQEEQWKGLDLYYRHAWELGLLPKQVHMEIWSHK</sequence>
<reference evidence="5 6" key="1">
    <citation type="submission" date="2017-03" db="EMBL/GenBank/DDBJ databases">
        <title>Paenibacillus larvae genome sequencing.</title>
        <authorList>
            <person name="Dingman D.W."/>
        </authorList>
    </citation>
    <scope>NUCLEOTIDE SEQUENCE [LARGE SCALE GENOMIC DNA]</scope>
    <source>
        <strain evidence="5 6">SAG 10367</strain>
    </source>
</reference>
<dbReference type="GO" id="GO:0016836">
    <property type="term" value="F:hydro-lyase activity"/>
    <property type="evidence" value="ECO:0007669"/>
    <property type="project" value="UniProtKB-UniRule"/>
</dbReference>
<dbReference type="PANTHER" id="PTHR37690:SF1">
    <property type="entry name" value="CHORISMATE DEHYDRATASE"/>
    <property type="match status" value="1"/>
</dbReference>
<dbReference type="Gene3D" id="3.40.190.10">
    <property type="entry name" value="Periplasmic binding protein-like II"/>
    <property type="match status" value="2"/>
</dbReference>
<dbReference type="PANTHER" id="PTHR37690">
    <property type="entry name" value="CHORISMATE DEHYDRATASE"/>
    <property type="match status" value="1"/>
</dbReference>
<dbReference type="InterPro" id="IPR003773">
    <property type="entry name" value="Menaquinone_biosynth"/>
</dbReference>
<dbReference type="SUPFAM" id="SSF53850">
    <property type="entry name" value="Periplasmic binding protein-like II"/>
    <property type="match status" value="1"/>
</dbReference>
<evidence type="ECO:0000256" key="4">
    <source>
        <dbReference type="HAMAP-Rule" id="MF_00995"/>
    </source>
</evidence>
<comment type="similarity">
    <text evidence="4">Belongs to the MqnA/MqnD family. MqnA subfamily.</text>
</comment>
<gene>
    <name evidence="4" type="primary">mqnA</name>
    <name evidence="5" type="ORF">B7C51_20150</name>
</gene>
<keyword evidence="3 4" id="KW-0456">Lyase</keyword>
<dbReference type="Proteomes" id="UP000192727">
    <property type="component" value="Chromosome"/>
</dbReference>
<evidence type="ECO:0000256" key="1">
    <source>
        <dbReference type="ARBA" id="ARBA00004863"/>
    </source>
</evidence>
<dbReference type="AlphaFoldDB" id="A0A1V0UWQ1"/>
<dbReference type="EC" id="4.2.1.151" evidence="4"/>
<name>A0A1V0UWQ1_9BACL</name>
<organism evidence="5 6">
    <name type="scientific">Paenibacillus larvae subsp. pulvifaciens</name>
    <dbReference type="NCBI Taxonomy" id="1477"/>
    <lineage>
        <taxon>Bacteria</taxon>
        <taxon>Bacillati</taxon>
        <taxon>Bacillota</taxon>
        <taxon>Bacilli</taxon>
        <taxon>Bacillales</taxon>
        <taxon>Paenibacillaceae</taxon>
        <taxon>Paenibacillus</taxon>
    </lineage>
</organism>
<protein>
    <recommendedName>
        <fullName evidence="4">Chorismate dehydratase</fullName>
        <ecNumber evidence="4">4.2.1.151</ecNumber>
    </recommendedName>
    <alternativeName>
        <fullName evidence="4">Menaquinone biosynthetic enzyme MqnA</fullName>
    </alternativeName>
</protein>
<dbReference type="Pfam" id="PF02621">
    <property type="entry name" value="VitK2_biosynth"/>
    <property type="match status" value="1"/>
</dbReference>